<dbReference type="InterPro" id="IPR009003">
    <property type="entry name" value="Peptidase_S1_PA"/>
</dbReference>
<dbReference type="GO" id="GO:0004519">
    <property type="term" value="F:endonuclease activity"/>
    <property type="evidence" value="ECO:0007669"/>
    <property type="project" value="UniProtKB-KW"/>
</dbReference>
<sequence length="744" mass="81399">MPLNLQQAVRKAEWRSRGLDLGDLAASTQRASPDVLASDAEKHQRQNLLGVLHASPREAADAYERIIAGNELQDANYLARGAVAARAVLRIVLKASSGRTIGYGTGFLIGDGVLLTNHHVLESPEAARYAEAEAFYERSILGDDLTPWRFALRPDELFFTSEALDFSIVAVAERDRTGAFSRRALGWLPLLGQTGKVLEGEWLTVVQHPEGKWKQVCVRENKLIKRDDDVLWYSTDTLGGSSGSPVFSNDWLVVALHHSGVPEKRDGKWQTIDGRDYDPSVDREDRIKWVANEGIRVSRIVDALRANTATASHALVGPILDTGVRDIDVRLPVLFAPGEAPPQLVSFEGTSFTAPSSASADPHRPKPLQPREKSMTQHITLKLLVGDDGRVSLLQGGASESALVPLEAAAASKPKKNIIDAPVSPATDWVKGYDPDFLGTGALSVPLPIITDKKLIAPLQDAYGQVFNAAQKAGGVLTYNGYSVVVNKERRLAFYSAANVSWEMRPGIGGRSDNWLYDERLDRAHQLDNSYYRNNRFDRGHLTRREDMEWGKGAVEAIRRANGTCTWPNCSPQHEIFNQGKDPAVQLWQQLERYVLEERAKTGQFSVQVITGPVFGGADPEYRGLPYPLEFWKVVVAVAEGGKLFATAYLLSQADVIDKHGLEAAPAEPFGAFATYQRPIAFIENLTGLKFTDGVGNSLSAFDPLARGVGRTVSGRRRTARAAESFGIGGADDALTSLDDVVLF</sequence>
<keyword evidence="2 6" id="KW-0645">Protease</keyword>
<dbReference type="EC" id="3.4.21.-" evidence="6"/>
<keyword evidence="4 6" id="KW-0378">Hydrolase</keyword>
<dbReference type="Gene3D" id="3.40.570.10">
    <property type="entry name" value="Extracellular Endonuclease, subunit A"/>
    <property type="match status" value="1"/>
</dbReference>
<dbReference type="Pfam" id="PF01223">
    <property type="entry name" value="Endonuclease_NS"/>
    <property type="match status" value="1"/>
</dbReference>
<dbReference type="RefSeq" id="WP_198576989.1">
    <property type="nucleotide sequence ID" value="NZ_JADWOX010000010.1"/>
</dbReference>
<evidence type="ECO:0000256" key="4">
    <source>
        <dbReference type="ARBA" id="ARBA00022801"/>
    </source>
</evidence>
<evidence type="ECO:0000259" key="9">
    <source>
        <dbReference type="SMART" id="SM00892"/>
    </source>
</evidence>
<keyword evidence="3" id="KW-0732">Signal</keyword>
<organism evidence="10 11">
    <name type="scientific">Caulobacter hibisci</name>
    <dbReference type="NCBI Taxonomy" id="2035993"/>
    <lineage>
        <taxon>Bacteria</taxon>
        <taxon>Pseudomonadati</taxon>
        <taxon>Pseudomonadota</taxon>
        <taxon>Alphaproteobacteria</taxon>
        <taxon>Caulobacterales</taxon>
        <taxon>Caulobacteraceae</taxon>
        <taxon>Caulobacter</taxon>
    </lineage>
</organism>
<dbReference type="Pfam" id="PF13365">
    <property type="entry name" value="Trypsin_2"/>
    <property type="match status" value="1"/>
</dbReference>
<reference evidence="10 11" key="1">
    <citation type="submission" date="2020-11" db="EMBL/GenBank/DDBJ databases">
        <title>genome sequence of strain KACC 18849.</title>
        <authorList>
            <person name="Gao J."/>
            <person name="Zhang X."/>
        </authorList>
    </citation>
    <scope>NUCLEOTIDE SEQUENCE [LARGE SCALE GENOMIC DNA]</scope>
    <source>
        <strain evidence="10 11">KACC 18849</strain>
    </source>
</reference>
<dbReference type="SUPFAM" id="SSF50494">
    <property type="entry name" value="Trypsin-like serine proteases"/>
    <property type="match status" value="1"/>
</dbReference>
<evidence type="ECO:0000313" key="10">
    <source>
        <dbReference type="EMBL" id="MBI1685080.1"/>
    </source>
</evidence>
<evidence type="ECO:0000256" key="7">
    <source>
        <dbReference type="SAM" id="MobiDB-lite"/>
    </source>
</evidence>
<evidence type="ECO:0000256" key="2">
    <source>
        <dbReference type="ARBA" id="ARBA00022670"/>
    </source>
</evidence>
<evidence type="ECO:0000256" key="5">
    <source>
        <dbReference type="ARBA" id="ARBA00022825"/>
    </source>
</evidence>
<keyword evidence="10" id="KW-0255">Endonuclease</keyword>
<evidence type="ECO:0000313" key="11">
    <source>
        <dbReference type="Proteomes" id="UP000639859"/>
    </source>
</evidence>
<dbReference type="InterPro" id="IPR044925">
    <property type="entry name" value="His-Me_finger_sf"/>
</dbReference>
<dbReference type="PANTHER" id="PTHR13966">
    <property type="entry name" value="ENDONUCLEASE RELATED"/>
    <property type="match status" value="1"/>
</dbReference>
<comment type="similarity">
    <text evidence="1 6">Belongs to the peptidase S1B family.</text>
</comment>
<evidence type="ECO:0000259" key="8">
    <source>
        <dbReference type="SMART" id="SM00477"/>
    </source>
</evidence>
<feature type="region of interest" description="Disordered" evidence="7">
    <location>
        <begin position="346"/>
        <end position="372"/>
    </location>
</feature>
<accession>A0ABS0T1U0</accession>
<protein>
    <recommendedName>
        <fullName evidence="6">Serine protease</fullName>
        <ecNumber evidence="6">3.4.21.-</ecNumber>
    </recommendedName>
</protein>
<dbReference type="Gene3D" id="2.40.10.10">
    <property type="entry name" value="Trypsin-like serine proteases"/>
    <property type="match status" value="2"/>
</dbReference>
<dbReference type="Proteomes" id="UP000639859">
    <property type="component" value="Unassembled WGS sequence"/>
</dbReference>
<feature type="domain" description="ENPP1-3/EXOG-like endonuclease/phosphodiesterase" evidence="8">
    <location>
        <begin position="479"/>
        <end position="698"/>
    </location>
</feature>
<feature type="compositionally biased region" description="Basic and acidic residues" evidence="7">
    <location>
        <begin position="361"/>
        <end position="372"/>
    </location>
</feature>
<dbReference type="EMBL" id="JADWOX010000010">
    <property type="protein sequence ID" value="MBI1685080.1"/>
    <property type="molecule type" value="Genomic_DNA"/>
</dbReference>
<dbReference type="InterPro" id="IPR040255">
    <property type="entry name" value="Non-specific_endonuclease"/>
</dbReference>
<keyword evidence="5 6" id="KW-0720">Serine protease</keyword>
<dbReference type="SMART" id="SM00477">
    <property type="entry name" value="NUC"/>
    <property type="match status" value="1"/>
</dbReference>
<dbReference type="SUPFAM" id="SSF54060">
    <property type="entry name" value="His-Me finger endonucleases"/>
    <property type="match status" value="1"/>
</dbReference>
<keyword evidence="11" id="KW-1185">Reference proteome</keyword>
<dbReference type="InterPro" id="IPR008256">
    <property type="entry name" value="Peptidase_S1B"/>
</dbReference>
<keyword evidence="10" id="KW-0540">Nuclease</keyword>
<dbReference type="InterPro" id="IPR020821">
    <property type="entry name" value="ENPP1-3/EXOG-like_nuc-like"/>
</dbReference>
<evidence type="ECO:0000256" key="3">
    <source>
        <dbReference type="ARBA" id="ARBA00022729"/>
    </source>
</evidence>
<proteinExistence type="inferred from homology"/>
<dbReference type="InterPro" id="IPR043504">
    <property type="entry name" value="Peptidase_S1_PA_chymotrypsin"/>
</dbReference>
<feature type="domain" description="DNA/RNA non-specific endonuclease/pyrophosphatase/phosphodiesterase" evidence="9">
    <location>
        <begin position="478"/>
        <end position="698"/>
    </location>
</feature>
<dbReference type="SMART" id="SM00892">
    <property type="entry name" value="Endonuclease_NS"/>
    <property type="match status" value="1"/>
</dbReference>
<dbReference type="InterPro" id="IPR044929">
    <property type="entry name" value="DNA/RNA_non-sp_Endonuclease_sf"/>
</dbReference>
<dbReference type="PANTHER" id="PTHR13966:SF5">
    <property type="entry name" value="ENDONUCLEASE G, MITOCHONDRIAL"/>
    <property type="match status" value="1"/>
</dbReference>
<comment type="caution">
    <text evidence="10">The sequence shown here is derived from an EMBL/GenBank/DDBJ whole genome shotgun (WGS) entry which is preliminary data.</text>
</comment>
<name>A0ABS0T1U0_9CAUL</name>
<evidence type="ECO:0000256" key="1">
    <source>
        <dbReference type="ARBA" id="ARBA00008764"/>
    </source>
</evidence>
<evidence type="ECO:0000256" key="6">
    <source>
        <dbReference type="RuleBase" id="RU004296"/>
    </source>
</evidence>
<feature type="compositionally biased region" description="Polar residues" evidence="7">
    <location>
        <begin position="348"/>
        <end position="359"/>
    </location>
</feature>
<dbReference type="InterPro" id="IPR001604">
    <property type="entry name" value="Endo_G_ENPP1-like_dom"/>
</dbReference>
<gene>
    <name evidence="10" type="ORF">I4Q42_15520</name>
</gene>
<dbReference type="PRINTS" id="PR00839">
    <property type="entry name" value="V8PROTEASE"/>
</dbReference>